<evidence type="ECO:0000259" key="14">
    <source>
        <dbReference type="PROSITE" id="PS51192"/>
    </source>
</evidence>
<reference evidence="17 18" key="1">
    <citation type="submission" date="2022-07" db="EMBL/GenBank/DDBJ databases">
        <title>Genome-wide signatures of adaptation to extreme environments.</title>
        <authorList>
            <person name="Cho C.H."/>
            <person name="Yoon H.S."/>
        </authorList>
    </citation>
    <scope>NUCLEOTIDE SEQUENCE [LARGE SCALE GENOMIC DNA]</scope>
    <source>
        <strain evidence="17 18">108.79 E11</strain>
    </source>
</reference>
<dbReference type="PROSITE" id="PS51194">
    <property type="entry name" value="HELICASE_CTER"/>
    <property type="match status" value="1"/>
</dbReference>
<dbReference type="InterPro" id="IPR011545">
    <property type="entry name" value="DEAD/DEAH_box_helicase_dom"/>
</dbReference>
<dbReference type="PANTHER" id="PTHR47958">
    <property type="entry name" value="ATP-DEPENDENT RNA HELICASE DBP3"/>
    <property type="match status" value="1"/>
</dbReference>
<dbReference type="AlphaFoldDB" id="A0AAV9IGW6"/>
<evidence type="ECO:0000259" key="15">
    <source>
        <dbReference type="PROSITE" id="PS51194"/>
    </source>
</evidence>
<dbReference type="EMBL" id="JANCYU010000042">
    <property type="protein sequence ID" value="KAK4526672.1"/>
    <property type="molecule type" value="Genomic_DNA"/>
</dbReference>
<dbReference type="Proteomes" id="UP001300502">
    <property type="component" value="Unassembled WGS sequence"/>
</dbReference>
<dbReference type="GO" id="GO:0003724">
    <property type="term" value="F:RNA helicase activity"/>
    <property type="evidence" value="ECO:0007669"/>
    <property type="project" value="UniProtKB-EC"/>
</dbReference>
<dbReference type="CDD" id="cd00268">
    <property type="entry name" value="DEADc"/>
    <property type="match status" value="1"/>
</dbReference>
<keyword evidence="8 13" id="KW-0347">Helicase</keyword>
<feature type="domain" description="Helicase C-terminal" evidence="15">
    <location>
        <begin position="403"/>
        <end position="565"/>
    </location>
</feature>
<gene>
    <name evidence="17" type="ORF">GAYE_SCF26G4588</name>
</gene>
<evidence type="ECO:0000256" key="7">
    <source>
        <dbReference type="ARBA" id="ARBA00022801"/>
    </source>
</evidence>
<name>A0AAV9IGW6_9RHOD</name>
<dbReference type="PROSITE" id="PS00039">
    <property type="entry name" value="DEAD_ATP_HELICASE"/>
    <property type="match status" value="1"/>
</dbReference>
<accession>A0AAV9IGW6</accession>
<evidence type="ECO:0000256" key="1">
    <source>
        <dbReference type="ARBA" id="ARBA00004604"/>
    </source>
</evidence>
<evidence type="ECO:0000256" key="8">
    <source>
        <dbReference type="ARBA" id="ARBA00022806"/>
    </source>
</evidence>
<comment type="similarity">
    <text evidence="2">Belongs to the DEAD box helicase family. DDX5/DBP2 subfamily.</text>
</comment>
<keyword evidence="18" id="KW-1185">Reference proteome</keyword>
<evidence type="ECO:0000256" key="6">
    <source>
        <dbReference type="ARBA" id="ARBA00022741"/>
    </source>
</evidence>
<dbReference type="InterPro" id="IPR001650">
    <property type="entry name" value="Helicase_C-like"/>
</dbReference>
<dbReference type="InterPro" id="IPR014001">
    <property type="entry name" value="Helicase_ATP-bd"/>
</dbReference>
<keyword evidence="4" id="KW-0690">Ribosome biogenesis</keyword>
<comment type="function">
    <text evidence="11">ATP-dependent RNA helicase required for 60S ribosomal subunit synthesis. Involved in efficient pre-rRNA processing, predominantly at site A3, which is necessary for the normal formation of 25S and 5.8S rRNAs.</text>
</comment>
<dbReference type="SMART" id="SM00487">
    <property type="entry name" value="DEXDc"/>
    <property type="match status" value="1"/>
</dbReference>
<dbReference type="PROSITE" id="PS51192">
    <property type="entry name" value="HELICASE_ATP_BIND_1"/>
    <property type="match status" value="1"/>
</dbReference>
<keyword evidence="9 13" id="KW-0067">ATP-binding</keyword>
<dbReference type="SUPFAM" id="SSF52540">
    <property type="entry name" value="P-loop containing nucleoside triphosphate hydrolases"/>
    <property type="match status" value="1"/>
</dbReference>
<evidence type="ECO:0000256" key="4">
    <source>
        <dbReference type="ARBA" id="ARBA00022517"/>
    </source>
</evidence>
<comment type="subcellular location">
    <subcellularLocation>
        <location evidence="1">Nucleus</location>
        <location evidence="1">Nucleolus</location>
    </subcellularLocation>
</comment>
<evidence type="ECO:0000256" key="13">
    <source>
        <dbReference type="RuleBase" id="RU000492"/>
    </source>
</evidence>
<evidence type="ECO:0000313" key="17">
    <source>
        <dbReference type="EMBL" id="KAK4526672.1"/>
    </source>
</evidence>
<dbReference type="InterPro" id="IPR044742">
    <property type="entry name" value="DEAD/DEAH_RhlB"/>
</dbReference>
<dbReference type="CDD" id="cd18787">
    <property type="entry name" value="SF2_C_DEAD"/>
    <property type="match status" value="1"/>
</dbReference>
<evidence type="ECO:0000313" key="18">
    <source>
        <dbReference type="Proteomes" id="UP001300502"/>
    </source>
</evidence>
<feature type="domain" description="DEAD-box RNA helicase Q" evidence="16">
    <location>
        <begin position="185"/>
        <end position="213"/>
    </location>
</feature>
<dbReference type="EC" id="3.6.4.13" evidence="3"/>
<feature type="domain" description="Helicase ATP-binding" evidence="14">
    <location>
        <begin position="216"/>
        <end position="392"/>
    </location>
</feature>
<organism evidence="17 18">
    <name type="scientific">Galdieria yellowstonensis</name>
    <dbReference type="NCBI Taxonomy" id="3028027"/>
    <lineage>
        <taxon>Eukaryota</taxon>
        <taxon>Rhodophyta</taxon>
        <taxon>Bangiophyceae</taxon>
        <taxon>Galdieriales</taxon>
        <taxon>Galdieriaceae</taxon>
        <taxon>Galdieria</taxon>
    </lineage>
</organism>
<dbReference type="GO" id="GO:0003676">
    <property type="term" value="F:nucleic acid binding"/>
    <property type="evidence" value="ECO:0007669"/>
    <property type="project" value="InterPro"/>
</dbReference>
<dbReference type="GO" id="GO:0016787">
    <property type="term" value="F:hydrolase activity"/>
    <property type="evidence" value="ECO:0007669"/>
    <property type="project" value="UniProtKB-KW"/>
</dbReference>
<evidence type="ECO:0000256" key="12">
    <source>
        <dbReference type="PROSITE-ProRule" id="PRU00552"/>
    </source>
</evidence>
<dbReference type="GO" id="GO:0005524">
    <property type="term" value="F:ATP binding"/>
    <property type="evidence" value="ECO:0007669"/>
    <property type="project" value="UniProtKB-KW"/>
</dbReference>
<evidence type="ECO:0000256" key="9">
    <source>
        <dbReference type="ARBA" id="ARBA00022840"/>
    </source>
</evidence>
<protein>
    <recommendedName>
        <fullName evidence="3">RNA helicase</fullName>
        <ecNumber evidence="3">3.6.4.13</ecNumber>
    </recommendedName>
</protein>
<evidence type="ECO:0000256" key="10">
    <source>
        <dbReference type="ARBA" id="ARBA00023242"/>
    </source>
</evidence>
<feature type="short sequence motif" description="Q motif" evidence="12">
    <location>
        <begin position="185"/>
        <end position="213"/>
    </location>
</feature>
<evidence type="ECO:0000256" key="3">
    <source>
        <dbReference type="ARBA" id="ARBA00012552"/>
    </source>
</evidence>
<evidence type="ECO:0000256" key="2">
    <source>
        <dbReference type="ARBA" id="ARBA00009334"/>
    </source>
</evidence>
<evidence type="ECO:0000259" key="16">
    <source>
        <dbReference type="PROSITE" id="PS51195"/>
    </source>
</evidence>
<comment type="caution">
    <text evidence="17">The sequence shown here is derived from an EMBL/GenBank/DDBJ whole genome shotgun (WGS) entry which is preliminary data.</text>
</comment>
<evidence type="ECO:0000256" key="5">
    <source>
        <dbReference type="ARBA" id="ARBA00022552"/>
    </source>
</evidence>
<keyword evidence="6 13" id="KW-0547">Nucleotide-binding</keyword>
<dbReference type="Pfam" id="PF00271">
    <property type="entry name" value="Helicase_C"/>
    <property type="match status" value="1"/>
</dbReference>
<dbReference type="InterPro" id="IPR014014">
    <property type="entry name" value="RNA_helicase_DEAD_Q_motif"/>
</dbReference>
<sequence>MTEQNTKKKFGFSGFRLEKSGSQVQRAEKFGVHSVLVEKEATTQRVNDNDGPTETDPLDAFMEALEKQQDTHATKKERLASEELLVEDEDPVASYLDYRDKRALEPIKDTENEELSEEEEMETLKKRKTIDNLEPLESQSFSNQPFRKDFWSDTSTRFDSTEQTSKLKRIEKNIKVLGECPGPIDSFSESRLPGTLLGVIKEVGYDQPTPIQAQAIPAILYGCNVIGIAQTGSGKTAAYALPMIRHVWAQPRPKRRQGPLALVTAPTRELAQQIASEVRKLGASKFGLRVVLTVGGDPKYEQIKALREGLDILVGTPGRIIDLIKSKGCNLQQVTFLVLDEADRMLDLGFEPQVRSILGQIRPDRQVCLFSATFRNRVQQLVRETIAETVRITIGEAGSANDDIEQVVKFVSSEEEKISWLNQHLPHFLEQGNVIIFVATRASCASLTNQLRLQNIATCAIHGETSQEDRDGFLKLFRSGDVRLLVSTDLASRGLDIEQIHTVINYETPKNIEWYIHRIGRTGRAGRKGTAYTLLTGKDKTFARELAKYFRGRKQTIPDELERLIHGSRNGMPLQAFQKAQDTDD</sequence>
<keyword evidence="10" id="KW-0539">Nucleus</keyword>
<dbReference type="InterPro" id="IPR027417">
    <property type="entry name" value="P-loop_NTPase"/>
</dbReference>
<dbReference type="Pfam" id="PF00270">
    <property type="entry name" value="DEAD"/>
    <property type="match status" value="1"/>
</dbReference>
<proteinExistence type="inferred from homology"/>
<keyword evidence="5" id="KW-0698">rRNA processing</keyword>
<evidence type="ECO:0000256" key="11">
    <source>
        <dbReference type="ARBA" id="ARBA00037449"/>
    </source>
</evidence>
<dbReference type="Gene3D" id="3.40.50.300">
    <property type="entry name" value="P-loop containing nucleotide triphosphate hydrolases"/>
    <property type="match status" value="2"/>
</dbReference>
<keyword evidence="7 13" id="KW-0378">Hydrolase</keyword>
<dbReference type="PROSITE" id="PS51195">
    <property type="entry name" value="Q_MOTIF"/>
    <property type="match status" value="1"/>
</dbReference>
<dbReference type="InterPro" id="IPR000629">
    <property type="entry name" value="RNA-helicase_DEAD-box_CS"/>
</dbReference>
<dbReference type="SMART" id="SM00490">
    <property type="entry name" value="HELICc"/>
    <property type="match status" value="1"/>
</dbReference>